<dbReference type="Gene3D" id="3.90.70.80">
    <property type="match status" value="1"/>
</dbReference>
<feature type="domain" description="OTU" evidence="20">
    <location>
        <begin position="28"/>
        <end position="149"/>
    </location>
</feature>
<dbReference type="CDD" id="cd22794">
    <property type="entry name" value="OTU_OTUD4"/>
    <property type="match status" value="1"/>
</dbReference>
<evidence type="ECO:0000256" key="15">
    <source>
        <dbReference type="ARBA" id="ARBA00058854"/>
    </source>
</evidence>
<feature type="region of interest" description="Disordered" evidence="18">
    <location>
        <begin position="1065"/>
        <end position="1334"/>
    </location>
</feature>
<comment type="caution">
    <text evidence="21">The sequence shown here is derived from an EMBL/GenBank/DDBJ whole genome shotgun (WGS) entry which is preliminary data.</text>
</comment>
<feature type="compositionally biased region" description="Low complexity" evidence="18">
    <location>
        <begin position="1229"/>
        <end position="1242"/>
    </location>
</feature>
<keyword evidence="14" id="KW-0539">Nucleus</keyword>
<feature type="compositionally biased region" description="Polar residues" evidence="18">
    <location>
        <begin position="1325"/>
        <end position="1334"/>
    </location>
</feature>
<feature type="region of interest" description="Disordered" evidence="18">
    <location>
        <begin position="188"/>
        <end position="207"/>
    </location>
</feature>
<keyword evidence="8" id="KW-0645">Protease</keyword>
<evidence type="ECO:0000256" key="17">
    <source>
        <dbReference type="ARBA" id="ARBA00074854"/>
    </source>
</evidence>
<dbReference type="GO" id="GO:0061578">
    <property type="term" value="F:K63-linked deubiquitinase activity"/>
    <property type="evidence" value="ECO:0007669"/>
    <property type="project" value="UniProtKB-ARBA"/>
</dbReference>
<dbReference type="PRINTS" id="PR01217">
    <property type="entry name" value="PRICHEXTENSN"/>
</dbReference>
<feature type="compositionally biased region" description="Pro residues" evidence="18">
    <location>
        <begin position="666"/>
        <end position="682"/>
    </location>
</feature>
<dbReference type="EC" id="3.4.19.12" evidence="4"/>
<evidence type="ECO:0000256" key="18">
    <source>
        <dbReference type="SAM" id="MobiDB-lite"/>
    </source>
</evidence>
<dbReference type="CDD" id="cd20448">
    <property type="entry name" value="Tudor_OTUD4"/>
    <property type="match status" value="1"/>
</dbReference>
<dbReference type="PANTHER" id="PTHR12419">
    <property type="entry name" value="OTU DOMAIN CONTAINING PROTEIN"/>
    <property type="match status" value="1"/>
</dbReference>
<evidence type="ECO:0000313" key="22">
    <source>
        <dbReference type="Proteomes" id="UP001046870"/>
    </source>
</evidence>
<dbReference type="GO" id="GO:0070536">
    <property type="term" value="P:protein K63-linked deubiquitination"/>
    <property type="evidence" value="ECO:0007669"/>
    <property type="project" value="UniProtKB-ARBA"/>
</dbReference>
<dbReference type="GO" id="GO:0006508">
    <property type="term" value="P:proteolysis"/>
    <property type="evidence" value="ECO:0007669"/>
    <property type="project" value="UniProtKB-KW"/>
</dbReference>
<feature type="region of interest" description="Disordered" evidence="18">
    <location>
        <begin position="415"/>
        <end position="448"/>
    </location>
</feature>
<dbReference type="SUPFAM" id="SSF63748">
    <property type="entry name" value="Tudor/PWWP/MBT"/>
    <property type="match status" value="1"/>
</dbReference>
<keyword evidence="6" id="KW-0597">Phosphoprotein</keyword>
<evidence type="ECO:0000256" key="11">
    <source>
        <dbReference type="ARBA" id="ARBA00022807"/>
    </source>
</evidence>
<evidence type="ECO:0000256" key="2">
    <source>
        <dbReference type="ARBA" id="ARBA00004123"/>
    </source>
</evidence>
<feature type="compositionally biased region" description="Basic and acidic residues" evidence="18">
    <location>
        <begin position="437"/>
        <end position="448"/>
    </location>
</feature>
<feature type="compositionally biased region" description="Low complexity" evidence="18">
    <location>
        <begin position="711"/>
        <end position="727"/>
    </location>
</feature>
<dbReference type="GO" id="GO:0034122">
    <property type="term" value="P:negative regulation of toll-like receptor signaling pathway"/>
    <property type="evidence" value="ECO:0007669"/>
    <property type="project" value="UniProtKB-ARBA"/>
</dbReference>
<keyword evidence="10" id="KW-0378">Hydrolase</keyword>
<evidence type="ECO:0000256" key="3">
    <source>
        <dbReference type="ARBA" id="ARBA00004496"/>
    </source>
</evidence>
<feature type="compositionally biased region" description="Low complexity" evidence="18">
    <location>
        <begin position="595"/>
        <end position="608"/>
    </location>
</feature>
<evidence type="ECO:0000256" key="7">
    <source>
        <dbReference type="ARBA" id="ARBA00022588"/>
    </source>
</evidence>
<feature type="compositionally biased region" description="Pro residues" evidence="18">
    <location>
        <begin position="728"/>
        <end position="742"/>
    </location>
</feature>
<evidence type="ECO:0000256" key="1">
    <source>
        <dbReference type="ARBA" id="ARBA00000707"/>
    </source>
</evidence>
<protein>
    <recommendedName>
        <fullName evidence="17">OTU domain-containing protein 4</fullName>
        <ecNumber evidence="4">3.4.19.12</ecNumber>
    </recommendedName>
</protein>
<evidence type="ECO:0000313" key="21">
    <source>
        <dbReference type="EMBL" id="KAG7461726.1"/>
    </source>
</evidence>
<feature type="compositionally biased region" description="Low complexity" evidence="18">
    <location>
        <begin position="616"/>
        <end position="665"/>
    </location>
</feature>
<evidence type="ECO:0000256" key="10">
    <source>
        <dbReference type="ARBA" id="ARBA00022801"/>
    </source>
</evidence>
<comment type="subunit">
    <text evidence="16">Interacts with MYD88; the interaction is direct. Interacts with ALKBH3; the interaction is direct. Interacts with USP7; the interaction is direct. Interacts with USP9X; the interaction is direct.</text>
</comment>
<dbReference type="InterPro" id="IPR038765">
    <property type="entry name" value="Papain-like_cys_pep_sf"/>
</dbReference>
<feature type="compositionally biased region" description="Basic and acidic residues" evidence="18">
    <location>
        <begin position="1247"/>
        <end position="1287"/>
    </location>
</feature>
<evidence type="ECO:0000256" key="5">
    <source>
        <dbReference type="ARBA" id="ARBA00022490"/>
    </source>
</evidence>
<comment type="catalytic activity">
    <reaction evidence="1">
        <text>Thiol-dependent hydrolysis of ester, thioester, amide, peptide and isopeptide bonds formed by the C-terminal Gly of ubiquitin (a 76-residue protein attached to proteins as an intracellular targeting signal).</text>
        <dbReference type="EC" id="3.4.19.12"/>
    </reaction>
</comment>
<evidence type="ECO:0000256" key="8">
    <source>
        <dbReference type="ARBA" id="ARBA00022670"/>
    </source>
</evidence>
<keyword evidence="13" id="KW-0007">Acetylation</keyword>
<feature type="region of interest" description="Disordered" evidence="18">
    <location>
        <begin position="462"/>
        <end position="810"/>
    </location>
</feature>
<proteinExistence type="predicted"/>
<comment type="function">
    <text evidence="15">Deubiquitinase which hydrolyzes the isopeptide bond between the ubiquitin C-terminus and the lysine epsilon-amino group of the target protein. May negatively regulate inflammatory and pathogen recognition signaling in innate immune response. Upon phosphorylation at Ser-202 and Ser-204 residues, via IL-1 receptor and Toll-like receptor signaling pathway, specifically deubiquitinates 'Lys-63'-polyubiquitinated MYD88 adapter protein triggering down-regulation of NF-kappa-B-dependent transcription of inflammatory mediators. Independently of the catalytic activity, acts as a scaffold for alternative deubiquitinases to assemble specific deubiquitinase-substrate complexes. Associates with USP7 and USP9X deubiquitinases to stabilize alkylation repair enzyme ALKBH3, thereby promoting the repair of alkylated DNA lesions.</text>
</comment>
<feature type="domain" description="Tudor" evidence="19">
    <location>
        <begin position="285"/>
        <end position="345"/>
    </location>
</feature>
<dbReference type="GO" id="GO:0045087">
    <property type="term" value="P:innate immune response"/>
    <property type="evidence" value="ECO:0007669"/>
    <property type="project" value="UniProtKB-KW"/>
</dbReference>
<dbReference type="GO" id="GO:1903093">
    <property type="term" value="P:regulation of protein K48-linked deubiquitination"/>
    <property type="evidence" value="ECO:0007669"/>
    <property type="project" value="TreeGrafter"/>
</dbReference>
<dbReference type="InterPro" id="IPR002999">
    <property type="entry name" value="Tudor"/>
</dbReference>
<feature type="compositionally biased region" description="Basic and acidic residues" evidence="18">
    <location>
        <begin position="481"/>
        <end position="498"/>
    </location>
</feature>
<evidence type="ECO:0000256" key="16">
    <source>
        <dbReference type="ARBA" id="ARBA00062839"/>
    </source>
</evidence>
<dbReference type="GO" id="GO:2000660">
    <property type="term" value="P:negative regulation of interleukin-1-mediated signaling pathway"/>
    <property type="evidence" value="ECO:0007669"/>
    <property type="project" value="TreeGrafter"/>
</dbReference>
<reference evidence="21" key="1">
    <citation type="submission" date="2021-01" db="EMBL/GenBank/DDBJ databases">
        <authorList>
            <person name="Zahm M."/>
            <person name="Roques C."/>
            <person name="Cabau C."/>
            <person name="Klopp C."/>
            <person name="Donnadieu C."/>
            <person name="Jouanno E."/>
            <person name="Lampietro C."/>
            <person name="Louis A."/>
            <person name="Herpin A."/>
            <person name="Echchiki A."/>
            <person name="Berthelot C."/>
            <person name="Parey E."/>
            <person name="Roest-Crollius H."/>
            <person name="Braasch I."/>
            <person name="Postlethwait J."/>
            <person name="Bobe J."/>
            <person name="Montfort J."/>
            <person name="Bouchez O."/>
            <person name="Begum T."/>
            <person name="Mejri S."/>
            <person name="Adams A."/>
            <person name="Chen W.-J."/>
            <person name="Guiguen Y."/>
        </authorList>
    </citation>
    <scope>NUCLEOTIDE SEQUENCE</scope>
    <source>
        <strain evidence="21">YG-15Mar2019-1</strain>
        <tissue evidence="21">Brain</tissue>
    </source>
</reference>
<feature type="compositionally biased region" description="Basic and acidic residues" evidence="18">
    <location>
        <begin position="1091"/>
        <end position="1102"/>
    </location>
</feature>
<dbReference type="PROSITE" id="PS50304">
    <property type="entry name" value="TUDOR"/>
    <property type="match status" value="1"/>
</dbReference>
<accession>A0A9D3PLH0</accession>
<evidence type="ECO:0000259" key="20">
    <source>
        <dbReference type="PROSITE" id="PS50802"/>
    </source>
</evidence>
<dbReference type="GO" id="GO:0005634">
    <property type="term" value="C:nucleus"/>
    <property type="evidence" value="ECO:0007669"/>
    <property type="project" value="UniProtKB-SubCell"/>
</dbReference>
<name>A0A9D3PLH0_MEGAT</name>
<feature type="region of interest" description="Disordered" evidence="18">
    <location>
        <begin position="353"/>
        <end position="398"/>
    </location>
</feature>
<evidence type="ECO:0000256" key="4">
    <source>
        <dbReference type="ARBA" id="ARBA00012759"/>
    </source>
</evidence>
<evidence type="ECO:0000256" key="14">
    <source>
        <dbReference type="ARBA" id="ARBA00023242"/>
    </source>
</evidence>
<dbReference type="SUPFAM" id="SSF54001">
    <property type="entry name" value="Cysteine proteinases"/>
    <property type="match status" value="1"/>
</dbReference>
<keyword evidence="5" id="KW-0963">Cytoplasm</keyword>
<evidence type="ECO:0000256" key="12">
    <source>
        <dbReference type="ARBA" id="ARBA00022859"/>
    </source>
</evidence>
<dbReference type="InterPro" id="IPR003323">
    <property type="entry name" value="OTU_dom"/>
</dbReference>
<organism evidence="21 22">
    <name type="scientific">Megalops atlanticus</name>
    <name type="common">Tarpon</name>
    <name type="synonym">Clupea gigantea</name>
    <dbReference type="NCBI Taxonomy" id="7932"/>
    <lineage>
        <taxon>Eukaryota</taxon>
        <taxon>Metazoa</taxon>
        <taxon>Chordata</taxon>
        <taxon>Craniata</taxon>
        <taxon>Vertebrata</taxon>
        <taxon>Euteleostomi</taxon>
        <taxon>Actinopterygii</taxon>
        <taxon>Neopterygii</taxon>
        <taxon>Teleostei</taxon>
        <taxon>Elopiformes</taxon>
        <taxon>Megalopidae</taxon>
        <taxon>Megalops</taxon>
    </lineage>
</organism>
<dbReference type="FunFam" id="3.90.70.80:FF:000013">
    <property type="entry name" value="OTU domain-containing protein 4"/>
    <property type="match status" value="1"/>
</dbReference>
<keyword evidence="12" id="KW-0391">Immunity</keyword>
<evidence type="ECO:0000256" key="9">
    <source>
        <dbReference type="ARBA" id="ARBA00022786"/>
    </source>
</evidence>
<dbReference type="OrthoDB" id="10017659at2759"/>
<keyword evidence="11" id="KW-0788">Thiol protease</keyword>
<evidence type="ECO:0000256" key="6">
    <source>
        <dbReference type="ARBA" id="ARBA00022553"/>
    </source>
</evidence>
<keyword evidence="9" id="KW-0833">Ubl conjugation pathway</keyword>
<dbReference type="PROSITE" id="PS50802">
    <property type="entry name" value="OTU"/>
    <property type="match status" value="1"/>
</dbReference>
<evidence type="ECO:0000256" key="13">
    <source>
        <dbReference type="ARBA" id="ARBA00022990"/>
    </source>
</evidence>
<dbReference type="InterPro" id="IPR050704">
    <property type="entry name" value="Peptidase_C85-like"/>
</dbReference>
<keyword evidence="22" id="KW-1185">Reference proteome</keyword>
<dbReference type="EMBL" id="JAFDVH010000017">
    <property type="protein sequence ID" value="KAG7461726.1"/>
    <property type="molecule type" value="Genomic_DNA"/>
</dbReference>
<comment type="subcellular location">
    <subcellularLocation>
        <location evidence="3">Cytoplasm</location>
    </subcellularLocation>
    <subcellularLocation>
        <location evidence="2">Nucleus</location>
    </subcellularLocation>
</comment>
<gene>
    <name evidence="21" type="ORF">MATL_G00194190</name>
</gene>
<dbReference type="Proteomes" id="UP001046870">
    <property type="component" value="Chromosome 17"/>
</dbReference>
<dbReference type="Pfam" id="PF02338">
    <property type="entry name" value="OTU"/>
    <property type="match status" value="1"/>
</dbReference>
<feature type="compositionally biased region" description="Polar residues" evidence="18">
    <location>
        <begin position="469"/>
        <end position="478"/>
    </location>
</feature>
<feature type="compositionally biased region" description="Low complexity" evidence="18">
    <location>
        <begin position="683"/>
        <end position="701"/>
    </location>
</feature>
<dbReference type="GO" id="GO:0005737">
    <property type="term" value="C:cytoplasm"/>
    <property type="evidence" value="ECO:0007669"/>
    <property type="project" value="UniProtKB-SubCell"/>
</dbReference>
<sequence length="1334" mass="141711">MEAGSEDMQANDKGVEKLMDEYLKSKGFYRKKIAKDGSCLFRAVAEQVLHCQSRHTEVRATCVDYLKENRTKYESFIEGNFEEYLHRLEDPQNWVGEVEISALALIYRHDFIIFQEPGKPPVNITENNFTDKVRLCFLNGNHYDSVYPLEFIKTAALCQSILYELLYERVYGVDHSVVATYLARRGDPEDGGYGECKSSEESDLEDNEDFWPNEAAVPSNMNSRRIPNSNQTCKTAKSHPSRVSLSQRVQMSLNPSFFRNVEYDVWLRSQRVQQKRDFCMAAGMQYSVGDKCKVRLDNTGRFYSAYIQAVDPENGPVTVFIEELGKKHTIPLWDLRPSSGDGESWSTVAERGKRFSLVNGNGHHSERDTRGGRKPGKGPQSPHAPAAAGRVQKQHSWPPQATVDEHATGRTLHATARKGEPGTSVAPAQEPHFGLSPDERLAREEEEKSQALLEIMHRDEKSFPALGSQGVSRSVTQTGDGGKRSQNSERRGSKKKGDPQPQEASGDSEAKDLAVRSGQRAEQTKLSGKCAGQLEPRSPSADHNQAVQRHVPAKEDSARSGSSLGPQSAERGPPPEPSRAAAPTSAPAPAPPTPTSVSAPASTAAAPALPVPAPSAPTQTAPSTTPPTSTTPAPSTFTPSAIPAPADPAPSKTPTSTATAPSSTPALPPPVSTASAPPPPTPTAASSAPTPPAHTSTAPAPASAPAPPLSAPSLAPATPSPVSVAAAVPPPVVPNHHPPPLQQIPAPLAGFPSAPPSGDPSPYEGPNSNSRGVMPLAIAPAPATPPVLPEHMPNHHAPSPSAPPPGPLPFHQISHLFQDPLYPGFPLNDKDEMAPTPPFSLMRNGQDLPKEMGVLRFFFNLGVKAYLTPMWPPHTYIYPLLQAHMSACAMQPKLPCPAPFVTPWYSETSPPGPVLRMSAVTMQEGYGHAPAYGHGPPPGGRPPGQFEHAPCPVPPGVGVGVGVGVGMGVVGGALAPQHAELGLGSESRPAMGYSPQPAAATLPPVMGGVPWPGPRPNTFPGAFPARPPPPPPAQYLPPPPQFPPVTPGYPAPRMSGGIPNIALQVKSGEAPGGRGVGQTLTERPPAVPSTDPEKEAGKERRVATPLTGPPRPASVPREQAPPTADHVTAGSGEAKGKARPVYVVVSTPDTGPTAVPPTQSLKVSFKEGPGSAEVGQAPASANRGEDGAAAPGGGPKEGESQGVEPGSEPQVYRTAYSSAEVWEEEGEPGEAALRGGRSYYRSSRGRRGYDDGRGYRDTRWRGEGRGYRGRRGPDDRREYSYRERRSGESSPGYPGTNMKGPNVRGRGPGYSPYPPGRESGYTVVYQRSSTYADS</sequence>
<dbReference type="PANTHER" id="PTHR12419:SF9">
    <property type="entry name" value="OTU DOMAIN-CONTAINING PROTEIN 4"/>
    <property type="match status" value="1"/>
</dbReference>
<dbReference type="GO" id="GO:0004843">
    <property type="term" value="F:cysteine-type deubiquitinase activity"/>
    <property type="evidence" value="ECO:0007669"/>
    <property type="project" value="UniProtKB-EC"/>
</dbReference>
<dbReference type="SMART" id="SM00333">
    <property type="entry name" value="TUDOR"/>
    <property type="match status" value="1"/>
</dbReference>
<keyword evidence="7" id="KW-0399">Innate immunity</keyword>
<evidence type="ECO:0000259" key="19">
    <source>
        <dbReference type="PROSITE" id="PS50304"/>
    </source>
</evidence>